<dbReference type="InterPro" id="IPR006189">
    <property type="entry name" value="CHASE_dom"/>
</dbReference>
<dbReference type="InterPro" id="IPR000014">
    <property type="entry name" value="PAS"/>
</dbReference>
<dbReference type="InterPro" id="IPR000700">
    <property type="entry name" value="PAS-assoc_C"/>
</dbReference>
<dbReference type="EMBL" id="BSOZ01000001">
    <property type="protein sequence ID" value="GLS02896.1"/>
    <property type="molecule type" value="Genomic_DNA"/>
</dbReference>
<dbReference type="InterPro" id="IPR013656">
    <property type="entry name" value="PAS_4"/>
</dbReference>
<protein>
    <recommendedName>
        <fullName evidence="11">PAS domain S-box protein</fullName>
    </recommendedName>
</protein>
<dbReference type="Gene3D" id="3.30.450.350">
    <property type="entry name" value="CHASE domain"/>
    <property type="match status" value="1"/>
</dbReference>
<gene>
    <name evidence="9" type="ORF">GCM10007860_00390</name>
</gene>
<dbReference type="PROSITE" id="PS50113">
    <property type="entry name" value="PAC"/>
    <property type="match status" value="1"/>
</dbReference>
<evidence type="ECO:0000259" key="8">
    <source>
        <dbReference type="PROSITE" id="PS50839"/>
    </source>
</evidence>
<dbReference type="NCBIfam" id="TIGR00229">
    <property type="entry name" value="sensory_box"/>
    <property type="match status" value="2"/>
</dbReference>
<dbReference type="PANTHER" id="PTHR44757:SF2">
    <property type="entry name" value="BIOFILM ARCHITECTURE MAINTENANCE PROTEIN MBAA"/>
    <property type="match status" value="1"/>
</dbReference>
<dbReference type="InterPro" id="IPR052155">
    <property type="entry name" value="Biofilm_reg_signaling"/>
</dbReference>
<proteinExistence type="predicted"/>
<reference evidence="10" key="1">
    <citation type="journal article" date="2019" name="Int. J. Syst. Evol. Microbiol.">
        <title>The Global Catalogue of Microorganisms (GCM) 10K type strain sequencing project: providing services to taxonomists for standard genome sequencing and annotation.</title>
        <authorList>
            <consortium name="The Broad Institute Genomics Platform"/>
            <consortium name="The Broad Institute Genome Sequencing Center for Infectious Disease"/>
            <person name="Wu L."/>
            <person name="Ma J."/>
        </authorList>
    </citation>
    <scope>NUCLEOTIDE SEQUENCE [LARGE SCALE GENOMIC DNA]</scope>
    <source>
        <strain evidence="10">NBRC 104970</strain>
    </source>
</reference>
<dbReference type="Pfam" id="PF03924">
    <property type="entry name" value="CHASE"/>
    <property type="match status" value="1"/>
</dbReference>
<dbReference type="Pfam" id="PF08448">
    <property type="entry name" value="PAS_4"/>
    <property type="match status" value="1"/>
</dbReference>
<feature type="domain" description="PAS" evidence="6">
    <location>
        <begin position="584"/>
        <end position="628"/>
    </location>
</feature>
<dbReference type="Proteomes" id="UP001156836">
    <property type="component" value="Unassembled WGS sequence"/>
</dbReference>
<feature type="transmembrane region" description="Helical" evidence="5">
    <location>
        <begin position="12"/>
        <end position="35"/>
    </location>
</feature>
<feature type="domain" description="PAC" evidence="7">
    <location>
        <begin position="529"/>
        <end position="583"/>
    </location>
</feature>
<evidence type="ECO:0008006" key="11">
    <source>
        <dbReference type="Google" id="ProtNLM"/>
    </source>
</evidence>
<dbReference type="RefSeq" id="WP_026262710.1">
    <property type="nucleotide sequence ID" value="NZ_BSOZ01000001.1"/>
</dbReference>
<evidence type="ECO:0000259" key="6">
    <source>
        <dbReference type="PROSITE" id="PS50112"/>
    </source>
</evidence>
<dbReference type="SMART" id="SM00091">
    <property type="entry name" value="PAS"/>
    <property type="match status" value="3"/>
</dbReference>
<evidence type="ECO:0000256" key="4">
    <source>
        <dbReference type="ARBA" id="ARBA00023136"/>
    </source>
</evidence>
<evidence type="ECO:0000313" key="10">
    <source>
        <dbReference type="Proteomes" id="UP001156836"/>
    </source>
</evidence>
<dbReference type="Gene3D" id="3.30.450.20">
    <property type="entry name" value="PAS domain"/>
    <property type="match status" value="3"/>
</dbReference>
<evidence type="ECO:0000256" key="1">
    <source>
        <dbReference type="ARBA" id="ARBA00004370"/>
    </source>
</evidence>
<comment type="caution">
    <text evidence="9">The sequence shown here is derived from an EMBL/GenBank/DDBJ whole genome shotgun (WGS) entry which is preliminary data.</text>
</comment>
<keyword evidence="2 5" id="KW-0812">Transmembrane</keyword>
<dbReference type="CDD" id="cd00130">
    <property type="entry name" value="PAS"/>
    <property type="match status" value="2"/>
</dbReference>
<evidence type="ECO:0000256" key="2">
    <source>
        <dbReference type="ARBA" id="ARBA00022692"/>
    </source>
</evidence>
<evidence type="ECO:0000256" key="3">
    <source>
        <dbReference type="ARBA" id="ARBA00022989"/>
    </source>
</evidence>
<dbReference type="PROSITE" id="PS50112">
    <property type="entry name" value="PAS"/>
    <property type="match status" value="1"/>
</dbReference>
<evidence type="ECO:0000259" key="7">
    <source>
        <dbReference type="PROSITE" id="PS50113"/>
    </source>
</evidence>
<sequence length="715" mass="80848">MRRFVQHLFSNRAAVLVAVLCVGLLCTGLMHLWMYRMQTRLVQQRLDQQATLAAVRIEARMDRLSEMARGLRGAFLVNPGLDRRTFIQLLRQQRLSPELGDYLMAAYIREVPAAQVDAFLARQQQPALGSAGQVTLRNFGSRGSYYLIDYLYPDNNVTHAYMGFDIGGLPTRLKALESIRDRNQPVLSPPIPLLALRKHPPVFALRYPLYRPDLPLDTAAQRRAAFHGFLSITVLLSDVERWVKLALPPGMHYSLWQSWQDPAWGPTDHARRMLEGGPAAVSRGLNSEVLINLQGAQWRLVLEETPASRSDLFWLWPAGFSLSLLLAMAFGWQGMPQRKQEPAMLRGVDRILTLVEHLPAMVVLRDAANVVVYGNRAAQCWLGEEEPLLGRSEQIWSAAELSSHEEHNALHLVLPDRNGEERHLALTILPLSGYPGHRATIVRDVTEEQRREVELTMRRQRMSELLEIVCDWYWELDTEHRITYVSSSQFARVGFNLSVLLGKRSWEIADGALTQQEWEAHRQRLDRRQPYRDFILRVPMEGRFYVVSLSGRPHYDTAGRFQGYRGVARDITEAVTLQEHTQAQAVRHERILEALGEGLIALDAAGRVQYLNSAAMALTGYSAEEATGLPVERVLVMVDDVHSVPLPNLCGPLLVGQAQTVRPRRCVLLNKYSLRIAVEESAVAMREANGRLAGVVIAFRDEGVPLRPPEPEAER</sequence>
<comment type="subcellular location">
    <subcellularLocation>
        <location evidence="1">Membrane</location>
    </subcellularLocation>
</comment>
<feature type="domain" description="CHASE" evidence="8">
    <location>
        <begin position="145"/>
        <end position="239"/>
    </location>
</feature>
<dbReference type="InterPro" id="IPR013767">
    <property type="entry name" value="PAS_fold"/>
</dbReference>
<accession>A0ABQ6BNP1</accession>
<dbReference type="Pfam" id="PF00989">
    <property type="entry name" value="PAS"/>
    <property type="match status" value="1"/>
</dbReference>
<organism evidence="9 10">
    <name type="scientific">Chitiniphilus shinanonensis</name>
    <dbReference type="NCBI Taxonomy" id="553088"/>
    <lineage>
        <taxon>Bacteria</taxon>
        <taxon>Pseudomonadati</taxon>
        <taxon>Pseudomonadota</taxon>
        <taxon>Betaproteobacteria</taxon>
        <taxon>Neisseriales</taxon>
        <taxon>Chitinibacteraceae</taxon>
        <taxon>Chitiniphilus</taxon>
    </lineage>
</organism>
<dbReference type="InterPro" id="IPR035965">
    <property type="entry name" value="PAS-like_dom_sf"/>
</dbReference>
<keyword evidence="3 5" id="KW-1133">Transmembrane helix</keyword>
<evidence type="ECO:0000313" key="9">
    <source>
        <dbReference type="EMBL" id="GLS02896.1"/>
    </source>
</evidence>
<name>A0ABQ6BNP1_9NEIS</name>
<dbReference type="PROSITE" id="PS50839">
    <property type="entry name" value="CHASE"/>
    <property type="match status" value="1"/>
</dbReference>
<dbReference type="SMART" id="SM01079">
    <property type="entry name" value="CHASE"/>
    <property type="match status" value="1"/>
</dbReference>
<evidence type="ECO:0000256" key="5">
    <source>
        <dbReference type="SAM" id="Phobius"/>
    </source>
</evidence>
<keyword evidence="10" id="KW-1185">Reference proteome</keyword>
<keyword evidence="4 5" id="KW-0472">Membrane</keyword>
<dbReference type="PANTHER" id="PTHR44757">
    <property type="entry name" value="DIGUANYLATE CYCLASE DGCP"/>
    <property type="match status" value="1"/>
</dbReference>
<dbReference type="SUPFAM" id="SSF55785">
    <property type="entry name" value="PYP-like sensor domain (PAS domain)"/>
    <property type="match status" value="3"/>
</dbReference>
<dbReference type="InterPro" id="IPR042240">
    <property type="entry name" value="CHASE_sf"/>
</dbReference>